<name>A0A918XWX6_9PROT</name>
<keyword evidence="3" id="KW-0813">Transport</keyword>
<evidence type="ECO:0000259" key="5">
    <source>
        <dbReference type="Pfam" id="PF13458"/>
    </source>
</evidence>
<dbReference type="PANTHER" id="PTHR30483:SF37">
    <property type="entry name" value="ABC TRANSPORTER SUBSTRATE-BINDING PROTEIN"/>
    <property type="match status" value="1"/>
</dbReference>
<keyword evidence="7" id="KW-1185">Reference proteome</keyword>
<dbReference type="AlphaFoldDB" id="A0A918XWX6"/>
<evidence type="ECO:0000313" key="7">
    <source>
        <dbReference type="Proteomes" id="UP000630353"/>
    </source>
</evidence>
<evidence type="ECO:0000313" key="6">
    <source>
        <dbReference type="EMBL" id="GHD62433.1"/>
    </source>
</evidence>
<accession>A0A918XWX6</accession>
<dbReference type="Proteomes" id="UP000630353">
    <property type="component" value="Unassembled WGS sequence"/>
</dbReference>
<feature type="transmembrane region" description="Helical" evidence="4">
    <location>
        <begin position="20"/>
        <end position="38"/>
    </location>
</feature>
<dbReference type="Pfam" id="PF13458">
    <property type="entry name" value="Peripla_BP_6"/>
    <property type="match status" value="1"/>
</dbReference>
<dbReference type="InterPro" id="IPR028081">
    <property type="entry name" value="Leu-bd"/>
</dbReference>
<evidence type="ECO:0000256" key="4">
    <source>
        <dbReference type="SAM" id="Phobius"/>
    </source>
</evidence>
<dbReference type="EMBL" id="BMZS01000014">
    <property type="protein sequence ID" value="GHD62433.1"/>
    <property type="molecule type" value="Genomic_DNA"/>
</dbReference>
<keyword evidence="2" id="KW-0732">Signal</keyword>
<comment type="caution">
    <text evidence="6">The sequence shown here is derived from an EMBL/GenBank/DDBJ whole genome shotgun (WGS) entry which is preliminary data.</text>
</comment>
<reference evidence="6" key="2">
    <citation type="submission" date="2020-09" db="EMBL/GenBank/DDBJ databases">
        <authorList>
            <person name="Sun Q."/>
            <person name="Kim S."/>
        </authorList>
    </citation>
    <scope>NUCLEOTIDE SEQUENCE</scope>
    <source>
        <strain evidence="6">KCTC 42651</strain>
    </source>
</reference>
<reference evidence="6" key="1">
    <citation type="journal article" date="2014" name="Int. J. Syst. Evol. Microbiol.">
        <title>Complete genome sequence of Corynebacterium casei LMG S-19264T (=DSM 44701T), isolated from a smear-ripened cheese.</title>
        <authorList>
            <consortium name="US DOE Joint Genome Institute (JGI-PGF)"/>
            <person name="Walter F."/>
            <person name="Albersmeier A."/>
            <person name="Kalinowski J."/>
            <person name="Ruckert C."/>
        </authorList>
    </citation>
    <scope>NUCLEOTIDE SEQUENCE</scope>
    <source>
        <strain evidence="6">KCTC 42651</strain>
    </source>
</reference>
<evidence type="ECO:0000256" key="2">
    <source>
        <dbReference type="ARBA" id="ARBA00022729"/>
    </source>
</evidence>
<organism evidence="6 7">
    <name type="scientific">Thalassobaculum fulvum</name>
    <dbReference type="NCBI Taxonomy" id="1633335"/>
    <lineage>
        <taxon>Bacteria</taxon>
        <taxon>Pseudomonadati</taxon>
        <taxon>Pseudomonadota</taxon>
        <taxon>Alphaproteobacteria</taxon>
        <taxon>Rhodospirillales</taxon>
        <taxon>Thalassobaculaceae</taxon>
        <taxon>Thalassobaculum</taxon>
    </lineage>
</organism>
<evidence type="ECO:0000256" key="1">
    <source>
        <dbReference type="ARBA" id="ARBA00010062"/>
    </source>
</evidence>
<feature type="domain" description="Leucine-binding protein" evidence="5">
    <location>
        <begin position="44"/>
        <end position="389"/>
    </location>
</feature>
<dbReference type="PANTHER" id="PTHR30483">
    <property type="entry name" value="LEUCINE-SPECIFIC-BINDING PROTEIN"/>
    <property type="match status" value="1"/>
</dbReference>
<dbReference type="Gene3D" id="3.40.50.2300">
    <property type="match status" value="2"/>
</dbReference>
<dbReference type="InterPro" id="IPR028082">
    <property type="entry name" value="Peripla_BP_I"/>
</dbReference>
<protein>
    <submittedName>
        <fullName evidence="6">ABC transporter substrate-binding protein</fullName>
    </submittedName>
</protein>
<comment type="similarity">
    <text evidence="1">Belongs to the leucine-binding protein family.</text>
</comment>
<keyword evidence="4" id="KW-1133">Transmembrane helix</keyword>
<keyword evidence="3" id="KW-0029">Amino-acid transport</keyword>
<dbReference type="SUPFAM" id="SSF53822">
    <property type="entry name" value="Periplasmic binding protein-like I"/>
    <property type="match status" value="1"/>
</dbReference>
<sequence>MKTSDIRPRRRIDRRTVLKGAVGVAALGTGISGFPAYLKAAGKPIRVGMPTIMSGRVAILGESSVAAAQLQINRVNKAGGIDGRPLELVVRDSRGKPDEAARMTRDLVNNEGCDVILDAEASSASFAVNEVVRDIKKFCIHSNSETSSLTADPKNQVPWVFRSARQGIHDAVGGGLYAARVAKEKGLKRWATVSPDYAYGRANTEEFMEYVKIFAPEVEIIEQTWPKIFQPDYTENVTALLNAQPQAVYSCLWGGDLVAFTDQASLYGLFDQFEAFAVNLGDYPVITAIKSLPAGVHSGSRYHKDIPDTPENEAWYAEFMANSKVLPTNWSWENATAMDFIIAALKATGGDTDAEKMGKATAGMTIDSPFGAGGKLTMRDSDHTLVNYMVGYSKTISKDPYVVDFKQTDWADIYKHEEEWKKRNGYI</sequence>
<dbReference type="RefSeq" id="WP_189995079.1">
    <property type="nucleotide sequence ID" value="NZ_BMZS01000014.1"/>
</dbReference>
<evidence type="ECO:0000256" key="3">
    <source>
        <dbReference type="ARBA" id="ARBA00022970"/>
    </source>
</evidence>
<gene>
    <name evidence="6" type="ORF">GCM10017083_51270</name>
</gene>
<dbReference type="InterPro" id="IPR006311">
    <property type="entry name" value="TAT_signal"/>
</dbReference>
<dbReference type="PROSITE" id="PS51318">
    <property type="entry name" value="TAT"/>
    <property type="match status" value="1"/>
</dbReference>
<keyword evidence="4" id="KW-0472">Membrane</keyword>
<dbReference type="GO" id="GO:0006865">
    <property type="term" value="P:amino acid transport"/>
    <property type="evidence" value="ECO:0007669"/>
    <property type="project" value="UniProtKB-KW"/>
</dbReference>
<proteinExistence type="inferred from homology"/>
<keyword evidence="4" id="KW-0812">Transmembrane</keyword>
<dbReference type="CDD" id="cd06330">
    <property type="entry name" value="PBP1_As_SBP-like"/>
    <property type="match status" value="1"/>
</dbReference>
<dbReference type="InterPro" id="IPR051010">
    <property type="entry name" value="BCAA_transport"/>
</dbReference>